<dbReference type="Gene3D" id="2.30.110.10">
    <property type="entry name" value="Electron Transport, Fmn-binding Protein, Chain A"/>
    <property type="match status" value="1"/>
</dbReference>
<protein>
    <submittedName>
        <fullName evidence="2">Pyridoxamine 5'-phosphate oxidase family protein</fullName>
    </submittedName>
</protein>
<gene>
    <name evidence="2" type="ORF">D5S18_26620</name>
</gene>
<comment type="caution">
    <text evidence="2">The sequence shown here is derived from an EMBL/GenBank/DDBJ whole genome shotgun (WGS) entry which is preliminary data.</text>
</comment>
<dbReference type="SUPFAM" id="SSF50475">
    <property type="entry name" value="FMN-binding split barrel"/>
    <property type="match status" value="1"/>
</dbReference>
<evidence type="ECO:0000259" key="1">
    <source>
        <dbReference type="Pfam" id="PF01243"/>
    </source>
</evidence>
<reference evidence="2 3" key="1">
    <citation type="submission" date="2018-09" db="EMBL/GenBank/DDBJ databases">
        <title>YIM PH21274 draft genome.</title>
        <authorList>
            <person name="Miao C."/>
        </authorList>
    </citation>
    <scope>NUCLEOTIDE SEQUENCE [LARGE SCALE GENOMIC DNA]</scope>
    <source>
        <strain evidence="2 3">YIM PH 21724</strain>
    </source>
</reference>
<dbReference type="InterPro" id="IPR011576">
    <property type="entry name" value="Pyridox_Oxase_N"/>
</dbReference>
<dbReference type="AlphaFoldDB" id="A0A3A4K118"/>
<keyword evidence="3" id="KW-1185">Reference proteome</keyword>
<dbReference type="Pfam" id="PF01243">
    <property type="entry name" value="PNPOx_N"/>
    <property type="match status" value="1"/>
</dbReference>
<feature type="domain" description="Pyridoxamine 5'-phosphate oxidase N-terminal" evidence="1">
    <location>
        <begin position="11"/>
        <end position="143"/>
    </location>
</feature>
<name>A0A3A4K118_9NOCA</name>
<evidence type="ECO:0000313" key="3">
    <source>
        <dbReference type="Proteomes" id="UP000266677"/>
    </source>
</evidence>
<evidence type="ECO:0000313" key="2">
    <source>
        <dbReference type="EMBL" id="RJO71023.1"/>
    </source>
</evidence>
<dbReference type="EMBL" id="QZFU01000036">
    <property type="protein sequence ID" value="RJO71023.1"/>
    <property type="molecule type" value="Genomic_DNA"/>
</dbReference>
<dbReference type="InterPro" id="IPR012349">
    <property type="entry name" value="Split_barrel_FMN-bd"/>
</dbReference>
<dbReference type="OrthoDB" id="3382273at2"/>
<sequence length="166" mass="18776">MSINVSEFADLEAEFNAYIGAINYATMVTVDSRNRPRTRVLIPVWEKVNDTPLGWLATYHTPVKAAHLAGNPHTSFSYWSPGNNSVAIDATAEWDNTLAIKEHVWGLYDRTSPQSAGYPLGNFWTSPSDPRLHVMRLEPWRVQVIRGRDLRSRIWKASRAGTSLHD</sequence>
<proteinExistence type="predicted"/>
<organism evidence="2 3">
    <name type="scientific">Nocardia panacis</name>
    <dbReference type="NCBI Taxonomy" id="2340916"/>
    <lineage>
        <taxon>Bacteria</taxon>
        <taxon>Bacillati</taxon>
        <taxon>Actinomycetota</taxon>
        <taxon>Actinomycetes</taxon>
        <taxon>Mycobacteriales</taxon>
        <taxon>Nocardiaceae</taxon>
        <taxon>Nocardia</taxon>
    </lineage>
</organism>
<dbReference type="RefSeq" id="WP_120044080.1">
    <property type="nucleotide sequence ID" value="NZ_QZFU01000036.1"/>
</dbReference>
<dbReference type="Proteomes" id="UP000266677">
    <property type="component" value="Unassembled WGS sequence"/>
</dbReference>
<accession>A0A3A4K118</accession>